<evidence type="ECO:0000313" key="2">
    <source>
        <dbReference type="Proteomes" id="UP001291623"/>
    </source>
</evidence>
<organism evidence="1 2">
    <name type="scientific">Anisodus tanguticus</name>
    <dbReference type="NCBI Taxonomy" id="243964"/>
    <lineage>
        <taxon>Eukaryota</taxon>
        <taxon>Viridiplantae</taxon>
        <taxon>Streptophyta</taxon>
        <taxon>Embryophyta</taxon>
        <taxon>Tracheophyta</taxon>
        <taxon>Spermatophyta</taxon>
        <taxon>Magnoliopsida</taxon>
        <taxon>eudicotyledons</taxon>
        <taxon>Gunneridae</taxon>
        <taxon>Pentapetalae</taxon>
        <taxon>asterids</taxon>
        <taxon>lamiids</taxon>
        <taxon>Solanales</taxon>
        <taxon>Solanaceae</taxon>
        <taxon>Solanoideae</taxon>
        <taxon>Hyoscyameae</taxon>
        <taxon>Anisodus</taxon>
    </lineage>
</organism>
<sequence length="395" mass="44016">MPMAARKFTMDHLAPIHWCAKDGTILTLKWSRLYRERSMSFLKNVFYLCESAKFALVAINLLKLISFLEPNKQLEVVTHVCKRSMSDKSLISVPYINHKLYILEVRNLESLEMLEVDVEAENSNVDIVEMSNTVLTKNLTLKFFGVVLKPTWSIHVAMSGSPTQACLPEGEIACAKASYGAFGPLIIYYNTKISYCLELIAEQRPEIVDKETGSFSRKVSSLLHSLLSMGVKDVEVELEEEVSETIYDNSGESVKGVVVEVEVSGQSSAISVLITSSEQILEANVEANDQINEKLERESGGKSYVGAETSNEINGHIINIFSFSPVKSIAYFTLTKRFTDASFVVSKRAAIDGRTAISDARTRNMISERILEEGVSRFDCFADDRNAAFPKEWGG</sequence>
<accession>A0AAE1RSL0</accession>
<comment type="caution">
    <text evidence="1">The sequence shown here is derived from an EMBL/GenBank/DDBJ whole genome shotgun (WGS) entry which is preliminary data.</text>
</comment>
<dbReference type="Proteomes" id="UP001291623">
    <property type="component" value="Unassembled WGS sequence"/>
</dbReference>
<name>A0AAE1RSL0_9SOLA</name>
<dbReference type="EMBL" id="JAVYJV010000012">
    <property type="protein sequence ID" value="KAK4357824.1"/>
    <property type="molecule type" value="Genomic_DNA"/>
</dbReference>
<protein>
    <submittedName>
        <fullName evidence="1">Uncharacterized protein</fullName>
    </submittedName>
</protein>
<gene>
    <name evidence="1" type="ORF">RND71_023434</name>
</gene>
<evidence type="ECO:0000313" key="1">
    <source>
        <dbReference type="EMBL" id="KAK4357824.1"/>
    </source>
</evidence>
<dbReference type="AlphaFoldDB" id="A0AAE1RSL0"/>
<proteinExistence type="predicted"/>
<reference evidence="1" key="1">
    <citation type="submission" date="2023-12" db="EMBL/GenBank/DDBJ databases">
        <title>Genome assembly of Anisodus tanguticus.</title>
        <authorList>
            <person name="Wang Y.-J."/>
        </authorList>
    </citation>
    <scope>NUCLEOTIDE SEQUENCE</scope>
    <source>
        <strain evidence="1">KB-2021</strain>
        <tissue evidence="1">Leaf</tissue>
    </source>
</reference>
<keyword evidence="2" id="KW-1185">Reference proteome</keyword>